<dbReference type="PANTHER" id="PTHR12035">
    <property type="entry name" value="SIALIC ACID BINDING IMMUNOGLOBULIN-LIKE LECTIN"/>
    <property type="match status" value="1"/>
</dbReference>
<evidence type="ECO:0000313" key="7">
    <source>
        <dbReference type="EMBL" id="CAK8677358.1"/>
    </source>
</evidence>
<dbReference type="InterPro" id="IPR036179">
    <property type="entry name" value="Ig-like_dom_sf"/>
</dbReference>
<keyword evidence="4 5" id="KW-0472">Membrane</keyword>
<evidence type="ECO:0000256" key="2">
    <source>
        <dbReference type="ARBA" id="ARBA00022692"/>
    </source>
</evidence>
<protein>
    <recommendedName>
        <fullName evidence="6">Immunoglobulin domain-containing protein</fullName>
    </recommendedName>
</protein>
<organism evidence="7 8">
    <name type="scientific">Clavelina lepadiformis</name>
    <name type="common">Light-bulb sea squirt</name>
    <name type="synonym">Ascidia lepadiformis</name>
    <dbReference type="NCBI Taxonomy" id="159417"/>
    <lineage>
        <taxon>Eukaryota</taxon>
        <taxon>Metazoa</taxon>
        <taxon>Chordata</taxon>
        <taxon>Tunicata</taxon>
        <taxon>Ascidiacea</taxon>
        <taxon>Aplousobranchia</taxon>
        <taxon>Clavelinidae</taxon>
        <taxon>Clavelina</taxon>
    </lineage>
</organism>
<dbReference type="SMART" id="SM00409">
    <property type="entry name" value="IG"/>
    <property type="match status" value="2"/>
</dbReference>
<feature type="transmembrane region" description="Helical" evidence="5">
    <location>
        <begin position="582"/>
        <end position="604"/>
    </location>
</feature>
<dbReference type="PANTHER" id="PTHR12035:SF125">
    <property type="entry name" value="SIALIC ACID-BINDING IG-LIKE LECTIN 5"/>
    <property type="match status" value="1"/>
</dbReference>
<reference evidence="7 8" key="1">
    <citation type="submission" date="2024-02" db="EMBL/GenBank/DDBJ databases">
        <authorList>
            <person name="Daric V."/>
            <person name="Darras S."/>
        </authorList>
    </citation>
    <scope>NUCLEOTIDE SEQUENCE [LARGE SCALE GENOMIC DNA]</scope>
</reference>
<name>A0ABP0FH00_CLALP</name>
<gene>
    <name evidence="7" type="ORF">CVLEPA_LOCUS6746</name>
</gene>
<evidence type="ECO:0000256" key="5">
    <source>
        <dbReference type="SAM" id="Phobius"/>
    </source>
</evidence>
<evidence type="ECO:0000256" key="1">
    <source>
        <dbReference type="ARBA" id="ARBA00004167"/>
    </source>
</evidence>
<sequence>MDKAYPHSPHHTLYRQPTPHNFITATVSPLSSVISSGGNFIVDWGFDGTRVAQAGYVAYPVVVSAVESSIYSSRMNISAIAMSASNFTTQLTIAQLKADEDGYLVELGGPGVGSQSIALNIRDCNSSLPYDVVVDATSRIFNSPGTFACSNGGDLFYSNGTMLTSSDTTCLSSAEWSGQNNLQCWTAPIVSFTSSSVVGNKLSVPEGGALSMACDYNDVIPSGDTSRFYVDENQFVTTKGEPFILSSLQRSDSNKVISCQAVTPYTDVHPTSGKSMEYIVDVLYRPSFAKSQVSASNFFLEVGNDEYLIRSDQNLTLVCSNDANPAASCIWTVCGKSCVNISSTHTTDCYMNYHLSANSSISCTATNDYGFASSNMQKVTIVPLTRSVSFGKADDMPKRDSIVTSQTGNNMTLSCHISYENELATEFEIILPNGTIVKQPMLEVVSLTTADAGNYTCVTNDLFGSFDASVYLDVQYAPYQVTTTSCTWVIEETGVCDVIIFSNPEVEFASLDINKISVGNDGPNVVFSIGQEQHYLYKKTKVTSNDEGAYALVLSHPLPPYNYSIAFNIAVINNQQLDVPTIVGGSVAAVIVVCITIVVSVYIVKKKPKQNPKRSFNSIEKQTNIVAPECIEIKDQNRENLQFQETNGAYESIDRPLEERDGYLAVNVGQ</sequence>
<accession>A0ABP0FH00</accession>
<dbReference type="InterPro" id="IPR013783">
    <property type="entry name" value="Ig-like_fold"/>
</dbReference>
<feature type="domain" description="Immunoglobulin" evidence="6">
    <location>
        <begin position="400"/>
        <end position="475"/>
    </location>
</feature>
<evidence type="ECO:0000256" key="4">
    <source>
        <dbReference type="ARBA" id="ARBA00023136"/>
    </source>
</evidence>
<comment type="caution">
    <text evidence="7">The sequence shown here is derived from an EMBL/GenBank/DDBJ whole genome shotgun (WGS) entry which is preliminary data.</text>
</comment>
<comment type="subcellular location">
    <subcellularLocation>
        <location evidence="1">Membrane</location>
        <topology evidence="1">Single-pass membrane protein</topology>
    </subcellularLocation>
</comment>
<keyword evidence="3 5" id="KW-1133">Transmembrane helix</keyword>
<dbReference type="Proteomes" id="UP001642483">
    <property type="component" value="Unassembled WGS sequence"/>
</dbReference>
<feature type="domain" description="Immunoglobulin" evidence="6">
    <location>
        <begin position="199"/>
        <end position="281"/>
    </location>
</feature>
<dbReference type="InterPro" id="IPR051036">
    <property type="entry name" value="SIGLEC"/>
</dbReference>
<evidence type="ECO:0000256" key="3">
    <source>
        <dbReference type="ARBA" id="ARBA00022989"/>
    </source>
</evidence>
<keyword evidence="8" id="KW-1185">Reference proteome</keyword>
<dbReference type="EMBL" id="CAWYQH010000046">
    <property type="protein sequence ID" value="CAK8677358.1"/>
    <property type="molecule type" value="Genomic_DNA"/>
</dbReference>
<dbReference type="InterPro" id="IPR003599">
    <property type="entry name" value="Ig_sub"/>
</dbReference>
<keyword evidence="2 5" id="KW-0812">Transmembrane</keyword>
<evidence type="ECO:0000313" key="8">
    <source>
        <dbReference type="Proteomes" id="UP001642483"/>
    </source>
</evidence>
<evidence type="ECO:0000259" key="6">
    <source>
        <dbReference type="SMART" id="SM00409"/>
    </source>
</evidence>
<proteinExistence type="predicted"/>
<dbReference type="SUPFAM" id="SSF48726">
    <property type="entry name" value="Immunoglobulin"/>
    <property type="match status" value="1"/>
</dbReference>
<dbReference type="Gene3D" id="2.60.40.10">
    <property type="entry name" value="Immunoglobulins"/>
    <property type="match status" value="1"/>
</dbReference>